<accession>A0A9X4GRN7</accession>
<sequence length="139" mass="16218">MKNYLIINFETIGMSLFIALVIMTIILIFISSIINKENYKKITHLYEERFGNLPQTARMARGASLIGSPGIYFAKVDFIMSSLILPYNRVFNRDMSFEEYFFIRTLPSELTTGFKVEAILWIIESIILICFILLNVFFY</sequence>
<organism evidence="2 3">
    <name type="scientific">Citrobacter portucalensis</name>
    <dbReference type="NCBI Taxonomy" id="1639133"/>
    <lineage>
        <taxon>Bacteria</taxon>
        <taxon>Pseudomonadati</taxon>
        <taxon>Pseudomonadota</taxon>
        <taxon>Gammaproteobacteria</taxon>
        <taxon>Enterobacterales</taxon>
        <taxon>Enterobacteriaceae</taxon>
        <taxon>Citrobacter</taxon>
        <taxon>Citrobacter freundii complex</taxon>
    </lineage>
</organism>
<feature type="transmembrane region" description="Helical" evidence="1">
    <location>
        <begin position="12"/>
        <end position="34"/>
    </location>
</feature>
<dbReference type="EMBL" id="JAKIHW010000106">
    <property type="protein sequence ID" value="MDE9621653.1"/>
    <property type="molecule type" value="Genomic_DNA"/>
</dbReference>
<keyword evidence="1" id="KW-1133">Transmembrane helix</keyword>
<reference evidence="2" key="1">
    <citation type="submission" date="2022-01" db="EMBL/GenBank/DDBJ databases">
        <title>Genetic Characterization of Carbapenem-resistant Citrobacter spp. from China: a multicenter study.</title>
        <authorList>
            <person name="Ye L."/>
        </authorList>
    </citation>
    <scope>NUCLEOTIDE SEQUENCE</scope>
    <source>
        <strain evidence="2">IR5432</strain>
    </source>
</reference>
<keyword evidence="1" id="KW-0812">Transmembrane</keyword>
<keyword evidence="1" id="KW-0472">Membrane</keyword>
<dbReference type="RefSeq" id="WP_267457499.1">
    <property type="nucleotide sequence ID" value="NZ_JAKIHW010000106.1"/>
</dbReference>
<protein>
    <submittedName>
        <fullName evidence="2">Uncharacterized protein</fullName>
    </submittedName>
</protein>
<comment type="caution">
    <text evidence="2">The sequence shown here is derived from an EMBL/GenBank/DDBJ whole genome shotgun (WGS) entry which is preliminary data.</text>
</comment>
<feature type="transmembrane region" description="Helical" evidence="1">
    <location>
        <begin position="118"/>
        <end position="138"/>
    </location>
</feature>
<evidence type="ECO:0000256" key="1">
    <source>
        <dbReference type="SAM" id="Phobius"/>
    </source>
</evidence>
<evidence type="ECO:0000313" key="3">
    <source>
        <dbReference type="Proteomes" id="UP001147005"/>
    </source>
</evidence>
<dbReference type="AlphaFoldDB" id="A0A9X4GRN7"/>
<evidence type="ECO:0000313" key="2">
    <source>
        <dbReference type="EMBL" id="MDE9621653.1"/>
    </source>
</evidence>
<gene>
    <name evidence="2" type="ORF">L2111_26895</name>
</gene>
<proteinExistence type="predicted"/>
<dbReference type="Proteomes" id="UP001147005">
    <property type="component" value="Unassembled WGS sequence"/>
</dbReference>
<name>A0A9X4GRN7_9ENTR</name>